<name>A0A2U7UCT0_9VIRU</name>
<evidence type="ECO:0000313" key="2">
    <source>
        <dbReference type="EMBL" id="AVK76227.1"/>
    </source>
</evidence>
<organism evidence="2">
    <name type="scientific">Pandoravirus neocaledonia</name>
    <dbReference type="NCBI Taxonomy" id="2107708"/>
    <lineage>
        <taxon>Viruses</taxon>
        <taxon>Pandoravirus</taxon>
    </lineage>
</organism>
<sequence>MEGEKALCASRGGGDTRPSTSLRAALARQWSRWWNGAPAAAKDGDPTRDNVDMVDATSLRTPCDSVGLDVDRRHSIVADCGESHRADGDNSMDTDDRDSATRQACLCDDRGDGDDHATASARRTAPHVMRSEAGDSDAVKNSEQKGDLMSAMLPIEILVLIYGHVHRDELEAAAIARWSGYWDRVLGGDTDDDNERGGPPGIYRLLTLSRAHHEAVASALADWRAWPDSCYGPGAAIWVPGIACTGPSEQRQKQQLQLASHEDAALCKPCDHAGHDDYREATDGVDVLLCQSSDRAWSPKERPTTWLHPVLADRRLHGLWLGAGLHMPPCWLGTPARHLLATASRLADESTPADAPLRRRWLAALRDLLAAPSWPAPCLVLRVQVPHACDFAHEWAHRLPVLTLTRTYFCAPGSAARSAFSVGSVVDAIADFYTGTPLEIGEMERIRAHARSVWRTYERHYGRAWDPYDFAPGGGARLRLDEDGGDNDDSEMGRERHAAADEPNPFTVGMTVDARPGRVLYGRDPYRGGWGRRRDTYESRFESWFVDRWLGEGDLPPSERVLARQFADPDRYGRPCLCDLAPPPTHDDPPPRLAVERFGYGRRRGMRQLTVGFAHAPDQ</sequence>
<dbReference type="EMBL" id="MG011690">
    <property type="protein sequence ID" value="AVK76227.1"/>
    <property type="molecule type" value="Genomic_DNA"/>
</dbReference>
<evidence type="ECO:0000256" key="1">
    <source>
        <dbReference type="SAM" id="MobiDB-lite"/>
    </source>
</evidence>
<feature type="compositionally biased region" description="Basic and acidic residues" evidence="1">
    <location>
        <begin position="129"/>
        <end position="141"/>
    </location>
</feature>
<dbReference type="RefSeq" id="YP_009482230.1">
    <property type="nucleotide sequence ID" value="NC_037666.1"/>
</dbReference>
<protein>
    <submittedName>
        <fullName evidence="2">Uncharacterized protein</fullName>
    </submittedName>
</protein>
<dbReference type="GeneID" id="36842940"/>
<feature type="compositionally biased region" description="Basic and acidic residues" evidence="1">
    <location>
        <begin position="491"/>
        <end position="500"/>
    </location>
</feature>
<dbReference type="KEGG" id="vg:36842940"/>
<dbReference type="Proteomes" id="UP000249287">
    <property type="component" value="Segment"/>
</dbReference>
<reference evidence="2" key="1">
    <citation type="journal article" date="2018" name="Nat. Commun.">
        <title>Diversity and evolution of the emerging Pandoraviridae family.</title>
        <authorList>
            <person name="Legendre M."/>
            <person name="Fabre E."/>
            <person name="Poirot O."/>
            <person name="Jeudy S."/>
            <person name="Lartigue A."/>
            <person name="Alempic J.M."/>
            <person name="Beucher L."/>
            <person name="Philippe N."/>
            <person name="Bertaux L."/>
            <person name="Christo-Foroux E."/>
            <person name="Labadie K."/>
            <person name="Coute Y."/>
            <person name="Abergel C."/>
            <person name="Claverie J.M."/>
        </authorList>
    </citation>
    <scope>NUCLEOTIDE SEQUENCE [LARGE SCALE GENOMIC DNA]</scope>
    <source>
        <strain evidence="2">Neocaledonia</strain>
    </source>
</reference>
<feature type="region of interest" description="Disordered" evidence="1">
    <location>
        <begin position="480"/>
        <end position="507"/>
    </location>
</feature>
<gene>
    <name evidence="2" type="ORF">pneo_cds_620</name>
</gene>
<feature type="compositionally biased region" description="Basic and acidic residues" evidence="1">
    <location>
        <begin position="107"/>
        <end position="117"/>
    </location>
</feature>
<feature type="region of interest" description="Disordered" evidence="1">
    <location>
        <begin position="107"/>
        <end position="141"/>
    </location>
</feature>
<accession>A0A2U7UCT0</accession>
<proteinExistence type="predicted"/>